<accession>A0A318EDH9</accession>
<dbReference type="RefSeq" id="WP_110264204.1">
    <property type="nucleotide sequence ID" value="NZ_CAWNXA010000002.1"/>
</dbReference>
<dbReference type="InterPro" id="IPR015943">
    <property type="entry name" value="WD40/YVTN_repeat-like_dom_sf"/>
</dbReference>
<reference evidence="2 3" key="1">
    <citation type="submission" date="2018-04" db="EMBL/GenBank/DDBJ databases">
        <title>Genomic Encyclopedia of Type Strains, Phase IV (KMG-IV): sequencing the most valuable type-strain genomes for metagenomic binning, comparative biology and taxonomic classification.</title>
        <authorList>
            <person name="Goeker M."/>
        </authorList>
    </citation>
    <scope>NUCLEOTIDE SEQUENCE [LARGE SCALE GENOMIC DNA]</scope>
    <source>
        <strain evidence="2 3">DSM 104150</strain>
    </source>
</reference>
<organism evidence="2 3">
    <name type="scientific">Sinimarinibacterium flocculans</name>
    <dbReference type="NCBI Taxonomy" id="985250"/>
    <lineage>
        <taxon>Bacteria</taxon>
        <taxon>Pseudomonadati</taxon>
        <taxon>Pseudomonadota</taxon>
        <taxon>Gammaproteobacteria</taxon>
        <taxon>Nevskiales</taxon>
        <taxon>Nevskiaceae</taxon>
        <taxon>Sinimarinibacterium</taxon>
    </lineage>
</organism>
<keyword evidence="1" id="KW-0472">Membrane</keyword>
<dbReference type="OrthoDB" id="5751034at2"/>
<dbReference type="PANTHER" id="PTHR47199:SF2">
    <property type="entry name" value="PHOTOSYSTEM II STABILITY_ASSEMBLY FACTOR HCF136, CHLOROPLASTIC"/>
    <property type="match status" value="1"/>
</dbReference>
<evidence type="ECO:0000313" key="2">
    <source>
        <dbReference type="EMBL" id="PXV70551.1"/>
    </source>
</evidence>
<gene>
    <name evidence="2" type="ORF">C8D93_102410</name>
</gene>
<proteinExistence type="predicted"/>
<dbReference type="Gene3D" id="2.130.10.10">
    <property type="entry name" value="YVTN repeat-like/Quinoprotein amine dehydrogenase"/>
    <property type="match status" value="2"/>
</dbReference>
<dbReference type="Proteomes" id="UP000248330">
    <property type="component" value="Unassembled WGS sequence"/>
</dbReference>
<dbReference type="CDD" id="cd15482">
    <property type="entry name" value="Sialidase_non-viral"/>
    <property type="match status" value="1"/>
</dbReference>
<sequence>MNDSASATVAQRQAAGSVVAGWPALLVAALVVGGAVYSFSPRQPPAFPDTQVYPERLLVNGVDRAGERFVAVGEQGQILVADGAAGPWRSAAPAPQRGSTLTRVRFIDEQRVLAVGHDGWILLSEDRGDSWQEVAYSEGSDPLLGVSGLVGDRVFAYGAFGVMRVSQDRGRSWQPYELDIVTPETTEDESSAPEEALDPYADPFAAFEAQAFSGQRHINGMTVAADGSLILVGERGLLLRSTDDGQSWTELPSVYDGSLFGALSLPSGTLIVFGMRGHAYRSDDLGQTWTESRLPGGESLFGGSVDGQGRALLVGAAGTLLRSGDDGRSFQQVAAPTRSGIVTIEPLASGGWLTGGEGGLVIKQPQAAAGDAS</sequence>
<name>A0A318EDH9_9GAMM</name>
<dbReference type="PANTHER" id="PTHR47199">
    <property type="entry name" value="PHOTOSYSTEM II STABILITY/ASSEMBLY FACTOR HCF136, CHLOROPLASTIC"/>
    <property type="match status" value="1"/>
</dbReference>
<comment type="caution">
    <text evidence="2">The sequence shown here is derived from an EMBL/GenBank/DDBJ whole genome shotgun (WGS) entry which is preliminary data.</text>
</comment>
<dbReference type="EMBL" id="QICN01000002">
    <property type="protein sequence ID" value="PXV70551.1"/>
    <property type="molecule type" value="Genomic_DNA"/>
</dbReference>
<protein>
    <submittedName>
        <fullName evidence="2">Photosystem II stability/assembly factor-like uncharacterized protein</fullName>
    </submittedName>
</protein>
<keyword evidence="1" id="KW-0812">Transmembrane</keyword>
<dbReference type="AlphaFoldDB" id="A0A318EDH9"/>
<feature type="transmembrane region" description="Helical" evidence="1">
    <location>
        <begin position="20"/>
        <end position="39"/>
    </location>
</feature>
<evidence type="ECO:0000256" key="1">
    <source>
        <dbReference type="SAM" id="Phobius"/>
    </source>
</evidence>
<dbReference type="SUPFAM" id="SSF110296">
    <property type="entry name" value="Oligoxyloglucan reducing end-specific cellobiohydrolase"/>
    <property type="match status" value="1"/>
</dbReference>
<keyword evidence="3" id="KW-1185">Reference proteome</keyword>
<keyword evidence="1" id="KW-1133">Transmembrane helix</keyword>
<evidence type="ECO:0000313" key="3">
    <source>
        <dbReference type="Proteomes" id="UP000248330"/>
    </source>
</evidence>